<name>A0A7Z7I224_9BURK</name>
<comment type="caution">
    <text evidence="1">The sequence shown here is derived from an EMBL/GenBank/DDBJ whole genome shotgun (WGS) entry which is preliminary data.</text>
</comment>
<protein>
    <submittedName>
        <fullName evidence="1">N-acetylglucosaminyl deacetylase, LmbE family</fullName>
    </submittedName>
</protein>
<dbReference type="SUPFAM" id="SSF102588">
    <property type="entry name" value="LmbE-like"/>
    <property type="match status" value="1"/>
</dbReference>
<reference evidence="1 2" key="1">
    <citation type="submission" date="2017-09" db="EMBL/GenBank/DDBJ databases">
        <authorList>
            <person name="Varghese N."/>
            <person name="Submissions S."/>
        </authorList>
    </citation>
    <scope>NUCLEOTIDE SEQUENCE [LARGE SCALE GENOMIC DNA]</scope>
    <source>
        <strain evidence="1 2">OK806</strain>
    </source>
</reference>
<gene>
    <name evidence="1" type="ORF">SAMN05446927_0211</name>
</gene>
<dbReference type="AlphaFoldDB" id="A0A7Z7I224"/>
<accession>A0A7Z7I224</accession>
<evidence type="ECO:0000313" key="1">
    <source>
        <dbReference type="EMBL" id="SOE47457.1"/>
    </source>
</evidence>
<evidence type="ECO:0000313" key="2">
    <source>
        <dbReference type="Proteomes" id="UP000219522"/>
    </source>
</evidence>
<keyword evidence="2" id="KW-1185">Reference proteome</keyword>
<dbReference type="InterPro" id="IPR024078">
    <property type="entry name" value="LmbE-like_dom_sf"/>
</dbReference>
<dbReference type="Pfam" id="PF02585">
    <property type="entry name" value="PIG-L"/>
    <property type="match status" value="1"/>
</dbReference>
<dbReference type="RefSeq" id="WP_097189607.1">
    <property type="nucleotide sequence ID" value="NZ_OCSU01000001.1"/>
</dbReference>
<dbReference type="InterPro" id="IPR003737">
    <property type="entry name" value="GlcNAc_PI_deacetylase-related"/>
</dbReference>
<organism evidence="1 2">
    <name type="scientific">Caballeronia arationis</name>
    <dbReference type="NCBI Taxonomy" id="1777142"/>
    <lineage>
        <taxon>Bacteria</taxon>
        <taxon>Pseudomonadati</taxon>
        <taxon>Pseudomonadota</taxon>
        <taxon>Betaproteobacteria</taxon>
        <taxon>Burkholderiales</taxon>
        <taxon>Burkholderiaceae</taxon>
        <taxon>Caballeronia</taxon>
    </lineage>
</organism>
<proteinExistence type="predicted"/>
<dbReference type="EMBL" id="OCSU01000001">
    <property type="protein sequence ID" value="SOE47457.1"/>
    <property type="molecule type" value="Genomic_DNA"/>
</dbReference>
<dbReference type="Proteomes" id="UP000219522">
    <property type="component" value="Unassembled WGS sequence"/>
</dbReference>
<sequence>MPEASRILVISQHFDDAVFSCGAWIASNSNAVVCTVFAGCPDTRVATDWDHQCGFSDARQAMRERIAEDDRALELLGATGERLNFLDAQYVPYGDAPTTVNTVERVLCTIIRSSEPATLVIPLGLYHSDHVLTHMACRNAWRSSRGLTCIAYEDALYRRIDGLVQQRLADLLANGIAATPEASHEHPALAKRNAVGAYTSQLKAFGPHGYDDVYADEHYWRLGLATQ</sequence>
<dbReference type="Gene3D" id="3.40.50.10320">
    <property type="entry name" value="LmbE-like"/>
    <property type="match status" value="1"/>
</dbReference>